<organism evidence="4 6">
    <name type="scientific">Dracunculus medinensis</name>
    <name type="common">Guinea worm</name>
    <dbReference type="NCBI Taxonomy" id="318479"/>
    <lineage>
        <taxon>Eukaryota</taxon>
        <taxon>Metazoa</taxon>
        <taxon>Ecdysozoa</taxon>
        <taxon>Nematoda</taxon>
        <taxon>Chromadorea</taxon>
        <taxon>Rhabditida</taxon>
        <taxon>Spirurina</taxon>
        <taxon>Dracunculoidea</taxon>
        <taxon>Dracunculidae</taxon>
        <taxon>Dracunculus</taxon>
    </lineage>
</organism>
<dbReference type="Proteomes" id="UP000038040">
    <property type="component" value="Unplaced"/>
</dbReference>
<dbReference type="AlphaFoldDB" id="A0A0N4UD68"/>
<evidence type="ECO:0000256" key="1">
    <source>
        <dbReference type="ARBA" id="ARBA00022723"/>
    </source>
</evidence>
<dbReference type="Pfam" id="PF00653">
    <property type="entry name" value="BIR"/>
    <property type="match status" value="1"/>
</dbReference>
<dbReference type="WBParaSite" id="DME_0000525601-mRNA-1">
    <property type="protein sequence ID" value="DME_0000525601-mRNA-1"/>
    <property type="gene ID" value="DME_0000525601"/>
</dbReference>
<evidence type="ECO:0000313" key="3">
    <source>
        <dbReference type="EMBL" id="VDN59082.1"/>
    </source>
</evidence>
<dbReference type="InterPro" id="IPR051190">
    <property type="entry name" value="Baculoviral_IAP"/>
</dbReference>
<dbReference type="CDD" id="cd00022">
    <property type="entry name" value="BIR"/>
    <property type="match status" value="1"/>
</dbReference>
<dbReference type="PROSITE" id="PS50143">
    <property type="entry name" value="BIR_REPEAT_2"/>
    <property type="match status" value="1"/>
</dbReference>
<dbReference type="SUPFAM" id="SSF57924">
    <property type="entry name" value="Inhibitor of apoptosis (IAP) repeat"/>
    <property type="match status" value="1"/>
</dbReference>
<protein>
    <submittedName>
        <fullName evidence="6">Baculoviral IAP repeat-containing protein 5.1</fullName>
    </submittedName>
</protein>
<dbReference type="InterPro" id="IPR001370">
    <property type="entry name" value="BIR_rpt"/>
</dbReference>
<keyword evidence="5" id="KW-1185">Reference proteome</keyword>
<sequence length="122" mass="14524">MVKLPDSADRFTPYFLYEERLKSFDDRWPHKSQNLSPERMAKAGFFFLPDEADSDSVRCPFCLKNLTGWEENDDPMIEHEKRKENCYFMQLNKLEEDYTVEDFLVLAAHSRSAAWVNFLFLI</sequence>
<keyword evidence="1" id="KW-0479">Metal-binding</keyword>
<evidence type="ECO:0000313" key="6">
    <source>
        <dbReference type="WBParaSite" id="DME_0000525601-mRNA-1"/>
    </source>
</evidence>
<keyword evidence="2" id="KW-0862">Zinc</keyword>
<proteinExistence type="predicted"/>
<evidence type="ECO:0000313" key="5">
    <source>
        <dbReference type="Proteomes" id="UP000274756"/>
    </source>
</evidence>
<name>A0A0N4UD68_DRAME</name>
<dbReference type="EMBL" id="UYYG01001176">
    <property type="protein sequence ID" value="VDN59082.1"/>
    <property type="molecule type" value="Genomic_DNA"/>
</dbReference>
<dbReference type="PANTHER" id="PTHR46771:SF5">
    <property type="entry name" value="DETERIN"/>
    <property type="match status" value="1"/>
</dbReference>
<gene>
    <name evidence="3" type="ORF">DME_LOCUS9055</name>
</gene>
<reference evidence="3 5" key="2">
    <citation type="submission" date="2018-11" db="EMBL/GenBank/DDBJ databases">
        <authorList>
            <consortium name="Pathogen Informatics"/>
        </authorList>
    </citation>
    <scope>NUCLEOTIDE SEQUENCE [LARGE SCALE GENOMIC DNA]</scope>
</reference>
<dbReference type="Gene3D" id="1.10.1170.10">
    <property type="entry name" value="Inhibitor Of Apoptosis Protein (2mihbC-IAP-1), Chain A"/>
    <property type="match status" value="1"/>
</dbReference>
<accession>A0A0N4UD68</accession>
<dbReference type="PANTHER" id="PTHR46771">
    <property type="entry name" value="DETERIN"/>
    <property type="match status" value="1"/>
</dbReference>
<reference evidence="6" key="1">
    <citation type="submission" date="2017-02" db="UniProtKB">
        <authorList>
            <consortium name="WormBaseParasite"/>
        </authorList>
    </citation>
    <scope>IDENTIFICATION</scope>
</reference>
<evidence type="ECO:0000313" key="4">
    <source>
        <dbReference type="Proteomes" id="UP000038040"/>
    </source>
</evidence>
<evidence type="ECO:0000256" key="2">
    <source>
        <dbReference type="ARBA" id="ARBA00022833"/>
    </source>
</evidence>
<dbReference type="Proteomes" id="UP000274756">
    <property type="component" value="Unassembled WGS sequence"/>
</dbReference>
<dbReference type="SMART" id="SM00238">
    <property type="entry name" value="BIR"/>
    <property type="match status" value="1"/>
</dbReference>
<dbReference type="OrthoDB" id="2196114at2759"/>
<dbReference type="STRING" id="318479.A0A0N4UD68"/>
<dbReference type="GO" id="GO:0046872">
    <property type="term" value="F:metal ion binding"/>
    <property type="evidence" value="ECO:0007669"/>
    <property type="project" value="UniProtKB-KW"/>
</dbReference>